<feature type="transmembrane region" description="Helical" evidence="7">
    <location>
        <begin position="159"/>
        <end position="178"/>
    </location>
</feature>
<dbReference type="GO" id="GO:0005886">
    <property type="term" value="C:plasma membrane"/>
    <property type="evidence" value="ECO:0007669"/>
    <property type="project" value="UniProtKB-SubCell"/>
</dbReference>
<reference evidence="9 10" key="1">
    <citation type="submission" date="2018-06" db="EMBL/GenBank/DDBJ databases">
        <authorList>
            <consortium name="Pathogen Informatics"/>
            <person name="Doyle S."/>
        </authorList>
    </citation>
    <scope>NUCLEOTIDE SEQUENCE [LARGE SCALE GENOMIC DNA]</scope>
    <source>
        <strain evidence="9 10">NCTC13229</strain>
    </source>
</reference>
<feature type="domain" description="ABC transmembrane type-1" evidence="8">
    <location>
        <begin position="89"/>
        <end position="277"/>
    </location>
</feature>
<dbReference type="InterPro" id="IPR000515">
    <property type="entry name" value="MetI-like"/>
</dbReference>
<comment type="caution">
    <text evidence="9">The sequence shown here is derived from an EMBL/GenBank/DDBJ whole genome shotgun (WGS) entry which is preliminary data.</text>
</comment>
<evidence type="ECO:0000313" key="9">
    <source>
        <dbReference type="EMBL" id="SPZ35443.1"/>
    </source>
</evidence>
<feature type="transmembrane region" description="Helical" evidence="7">
    <location>
        <begin position="94"/>
        <end position="119"/>
    </location>
</feature>
<evidence type="ECO:0000256" key="3">
    <source>
        <dbReference type="ARBA" id="ARBA00022475"/>
    </source>
</evidence>
<gene>
    <name evidence="9" type="primary">ssuC_3</name>
    <name evidence="9" type="ORF">NCTC13229_00776</name>
</gene>
<evidence type="ECO:0000256" key="1">
    <source>
        <dbReference type="ARBA" id="ARBA00004651"/>
    </source>
</evidence>
<dbReference type="RefSeq" id="WP_052032986.1">
    <property type="nucleotide sequence ID" value="NZ_QTTP01000001.1"/>
</dbReference>
<dbReference type="EMBL" id="UAUI01000001">
    <property type="protein sequence ID" value="SPZ35443.1"/>
    <property type="molecule type" value="Genomic_DNA"/>
</dbReference>
<feature type="transmembrane region" description="Helical" evidence="7">
    <location>
        <begin position="249"/>
        <end position="269"/>
    </location>
</feature>
<dbReference type="GO" id="GO:0055085">
    <property type="term" value="P:transmembrane transport"/>
    <property type="evidence" value="ECO:0007669"/>
    <property type="project" value="InterPro"/>
</dbReference>
<comment type="subcellular location">
    <subcellularLocation>
        <location evidence="1 7">Cell membrane</location>
        <topology evidence="1 7">Multi-pass membrane protein</topology>
    </subcellularLocation>
</comment>
<name>A0AB38F7E0_RHOWR</name>
<dbReference type="CDD" id="cd06261">
    <property type="entry name" value="TM_PBP2"/>
    <property type="match status" value="1"/>
</dbReference>
<evidence type="ECO:0000256" key="7">
    <source>
        <dbReference type="RuleBase" id="RU363032"/>
    </source>
</evidence>
<keyword evidence="4 7" id="KW-0812">Transmembrane</keyword>
<comment type="similarity">
    <text evidence="7">Belongs to the binding-protein-dependent transport system permease family.</text>
</comment>
<dbReference type="PANTHER" id="PTHR30151">
    <property type="entry name" value="ALKANE SULFONATE ABC TRANSPORTER-RELATED, MEMBRANE SUBUNIT"/>
    <property type="match status" value="1"/>
</dbReference>
<feature type="transmembrane region" description="Helical" evidence="7">
    <location>
        <begin position="131"/>
        <end position="153"/>
    </location>
</feature>
<dbReference type="Pfam" id="PF00528">
    <property type="entry name" value="BPD_transp_1"/>
    <property type="match status" value="1"/>
</dbReference>
<evidence type="ECO:0000256" key="4">
    <source>
        <dbReference type="ARBA" id="ARBA00022692"/>
    </source>
</evidence>
<dbReference type="Gene3D" id="1.10.3720.10">
    <property type="entry name" value="MetI-like"/>
    <property type="match status" value="1"/>
</dbReference>
<sequence length="287" mass="30859">MIRTATLSENKLTATTLSENKGSATLTENKSGTGRMSSIRLLGARLVFGGALLGIWELVTRSGWVDRDFLPEPTAIASWLGEALSDGSIYRNAIATGMAMFLAFVIGSASGILVGVLFGQFQRVAAVVSPFIYFLNALPRVALAPLLILYLGISIWSKVSLGVSIVFFVLLLNTVAGLRSVDPDHVKLAKLNRFSARQVFWKVSLPTAVPTIFAGLKLSAVYSLLGVVVSEMVASTSGLGQLIIYNTNTFNIAGVYGTLFILAMLALILTSCMDIAERKLLSWQRFS</sequence>
<evidence type="ECO:0000256" key="5">
    <source>
        <dbReference type="ARBA" id="ARBA00022989"/>
    </source>
</evidence>
<dbReference type="AlphaFoldDB" id="A0AB38F7E0"/>
<dbReference type="Proteomes" id="UP000251211">
    <property type="component" value="Unassembled WGS sequence"/>
</dbReference>
<dbReference type="InterPro" id="IPR035906">
    <property type="entry name" value="MetI-like_sf"/>
</dbReference>
<evidence type="ECO:0000256" key="2">
    <source>
        <dbReference type="ARBA" id="ARBA00022448"/>
    </source>
</evidence>
<dbReference type="SUPFAM" id="SSF161098">
    <property type="entry name" value="MetI-like"/>
    <property type="match status" value="1"/>
</dbReference>
<feature type="transmembrane region" description="Helical" evidence="7">
    <location>
        <begin position="199"/>
        <end position="229"/>
    </location>
</feature>
<feature type="transmembrane region" description="Helical" evidence="7">
    <location>
        <begin position="39"/>
        <end position="59"/>
    </location>
</feature>
<evidence type="ECO:0000256" key="6">
    <source>
        <dbReference type="ARBA" id="ARBA00023136"/>
    </source>
</evidence>
<keyword evidence="6 7" id="KW-0472">Membrane</keyword>
<dbReference type="PROSITE" id="PS50928">
    <property type="entry name" value="ABC_TM1"/>
    <property type="match status" value="1"/>
</dbReference>
<dbReference type="PANTHER" id="PTHR30151:SF20">
    <property type="entry name" value="ABC TRANSPORTER PERMEASE PROTEIN HI_0355-RELATED"/>
    <property type="match status" value="1"/>
</dbReference>
<accession>A0AB38F7E0</accession>
<keyword evidence="5 7" id="KW-1133">Transmembrane helix</keyword>
<keyword evidence="2 7" id="KW-0813">Transport</keyword>
<keyword evidence="3" id="KW-1003">Cell membrane</keyword>
<evidence type="ECO:0000259" key="8">
    <source>
        <dbReference type="PROSITE" id="PS50928"/>
    </source>
</evidence>
<evidence type="ECO:0000313" key="10">
    <source>
        <dbReference type="Proteomes" id="UP000251211"/>
    </source>
</evidence>
<proteinExistence type="inferred from homology"/>
<organism evidence="9 10">
    <name type="scientific">Rhodococcus wratislaviensis</name>
    <name type="common">Tsukamurella wratislaviensis</name>
    <dbReference type="NCBI Taxonomy" id="44752"/>
    <lineage>
        <taxon>Bacteria</taxon>
        <taxon>Bacillati</taxon>
        <taxon>Actinomycetota</taxon>
        <taxon>Actinomycetes</taxon>
        <taxon>Mycobacteriales</taxon>
        <taxon>Nocardiaceae</taxon>
        <taxon>Rhodococcus</taxon>
    </lineage>
</organism>
<protein>
    <submittedName>
        <fullName evidence="9">ABC transporter permease</fullName>
    </submittedName>
</protein>